<keyword evidence="6 8" id="KW-0456">Lyase</keyword>
<accession>A0A918DYH0</accession>
<feature type="region of interest" description="Non-LT domain" evidence="8">
    <location>
        <begin position="22"/>
        <end position="269"/>
    </location>
</feature>
<dbReference type="Pfam" id="PF00497">
    <property type="entry name" value="SBP_bac_3"/>
    <property type="match status" value="1"/>
</dbReference>
<keyword evidence="5 8" id="KW-0998">Cell outer membrane</keyword>
<dbReference type="Pfam" id="PF01464">
    <property type="entry name" value="SLT"/>
    <property type="match status" value="1"/>
</dbReference>
<dbReference type="InterPro" id="IPR023703">
    <property type="entry name" value="MltF"/>
</dbReference>
<dbReference type="RefSeq" id="WP_188862920.1">
    <property type="nucleotide sequence ID" value="NZ_BMLT01000020.1"/>
</dbReference>
<dbReference type="SUPFAM" id="SSF53955">
    <property type="entry name" value="Lysozyme-like"/>
    <property type="match status" value="1"/>
</dbReference>
<dbReference type="GO" id="GO:0009279">
    <property type="term" value="C:cell outer membrane"/>
    <property type="evidence" value="ECO:0007669"/>
    <property type="project" value="UniProtKB-SubCell"/>
</dbReference>
<comment type="similarity">
    <text evidence="8">In the C-terminal section; belongs to the transglycosylase Slt family.</text>
</comment>
<evidence type="ECO:0000313" key="11">
    <source>
        <dbReference type="EMBL" id="GGO88848.1"/>
    </source>
</evidence>
<evidence type="ECO:0000256" key="2">
    <source>
        <dbReference type="ARBA" id="ARBA00010333"/>
    </source>
</evidence>
<dbReference type="PANTHER" id="PTHR35936">
    <property type="entry name" value="MEMBRANE-BOUND LYTIC MUREIN TRANSGLYCOSYLASE F"/>
    <property type="match status" value="1"/>
</dbReference>
<organism evidence="11 12">
    <name type="scientific">Marinobacterium nitratireducens</name>
    <dbReference type="NCBI Taxonomy" id="518897"/>
    <lineage>
        <taxon>Bacteria</taxon>
        <taxon>Pseudomonadati</taxon>
        <taxon>Pseudomonadota</taxon>
        <taxon>Gammaproteobacteria</taxon>
        <taxon>Oceanospirillales</taxon>
        <taxon>Oceanospirillaceae</taxon>
        <taxon>Marinobacterium</taxon>
    </lineage>
</organism>
<feature type="domain" description="Solute-binding protein family 3/N-terminal" evidence="10">
    <location>
        <begin position="43"/>
        <end position="269"/>
    </location>
</feature>
<gene>
    <name evidence="8 11" type="primary">mltF</name>
    <name evidence="11" type="ORF">GCM10011348_45240</name>
</gene>
<evidence type="ECO:0000313" key="12">
    <source>
        <dbReference type="Proteomes" id="UP000599578"/>
    </source>
</evidence>
<dbReference type="PROSITE" id="PS00922">
    <property type="entry name" value="TRANSGLYCOSYLASE"/>
    <property type="match status" value="1"/>
</dbReference>
<dbReference type="HAMAP" id="MF_02016">
    <property type="entry name" value="MltF"/>
    <property type="match status" value="1"/>
</dbReference>
<dbReference type="AlphaFoldDB" id="A0A918DYH0"/>
<dbReference type="CDD" id="cd13403">
    <property type="entry name" value="MLTF-like"/>
    <property type="match status" value="1"/>
</dbReference>
<dbReference type="NCBIfam" id="NF008112">
    <property type="entry name" value="PRK10859.1"/>
    <property type="match status" value="1"/>
</dbReference>
<protein>
    <recommendedName>
        <fullName evidence="8">Membrane-bound lytic murein transglycosylase F</fullName>
        <ecNumber evidence="8">4.2.2.n1</ecNumber>
    </recommendedName>
    <alternativeName>
        <fullName evidence="8">Murein lyase F</fullName>
    </alternativeName>
</protein>
<reference evidence="11 12" key="1">
    <citation type="journal article" date="2014" name="Int. J. Syst. Evol. Microbiol.">
        <title>Complete genome sequence of Corynebacterium casei LMG S-19264T (=DSM 44701T), isolated from a smear-ripened cheese.</title>
        <authorList>
            <consortium name="US DOE Joint Genome Institute (JGI-PGF)"/>
            <person name="Walter F."/>
            <person name="Albersmeier A."/>
            <person name="Kalinowski J."/>
            <person name="Ruckert C."/>
        </authorList>
    </citation>
    <scope>NUCLEOTIDE SEQUENCE [LARGE SCALE GENOMIC DNA]</scope>
    <source>
        <strain evidence="11 12">CGMCC 1.7286</strain>
    </source>
</reference>
<comment type="similarity">
    <text evidence="2">Belongs to the bacterial solute-binding protein 3 family.</text>
</comment>
<comment type="similarity">
    <text evidence="1">Belongs to the transglycosylase Slt family.</text>
</comment>
<comment type="function">
    <text evidence="8">Murein-degrading enzyme that degrades murein glycan strands and insoluble, high-molecular weight murein sacculi, with the concomitant formation of a 1,6-anhydromuramoyl product. Lytic transglycosylases (LTs) play an integral role in the metabolism of the peptidoglycan (PG) sacculus. Their lytic action creates space within the PG sacculus to allow for its expansion as well as for the insertion of various structures such as secretion systems and flagella.</text>
</comment>
<dbReference type="InterPro" id="IPR000189">
    <property type="entry name" value="Transglyc_AS"/>
</dbReference>
<evidence type="ECO:0000256" key="6">
    <source>
        <dbReference type="ARBA" id="ARBA00023239"/>
    </source>
</evidence>
<sequence>MMLKVHRRKHTLALLCALVLLSLPALVSYNSQNRLEMIQERGVLRLATFNTPSDYFLDKGEPAGFEYELVQAFARDIGVRVELHLARSPEELIRLVQQRDVHLAAAGLTVTPERQQRVAFGPSYLESATAVIYREIRGRKPPKGIEDLVGKRILVAAGSRYGELLQAFQQEYPDLHWEETDQLGISDLLSMVDDDEIDYTLVDSIRFDGQYAFYPGVKKAFEVEAPQPLAWMIARRQDDALAQALETFFTKPETQSLIAELKARYFQRRNSLNYFDTLTFKRDLRERFPRYEQYFYIAEQETDIDWNLLASVAYQESHWDPGAVSPTGVRGIMMLTHAAASEVGVDDRTDPVQSIIGGAHYLVSVKKKIPDRIPEPDHTWFALAGYNVGFGHLEDARVLTQRGGKNPDRWNDVREFLPLLTKEKYYSTVKLGYARGYEPVQYVANIQKYIKLLQWEKRLDRIRHNRESDASGATPVPEIPLSETLPPAL</sequence>
<dbReference type="EMBL" id="BMLT01000020">
    <property type="protein sequence ID" value="GGO88848.1"/>
    <property type="molecule type" value="Genomic_DNA"/>
</dbReference>
<keyword evidence="3 8" id="KW-0732">Signal</keyword>
<evidence type="ECO:0000256" key="1">
    <source>
        <dbReference type="ARBA" id="ARBA00007734"/>
    </source>
</evidence>
<dbReference type="InterPro" id="IPR001638">
    <property type="entry name" value="Solute-binding_3/MltF_N"/>
</dbReference>
<dbReference type="GO" id="GO:0009253">
    <property type="term" value="P:peptidoglycan catabolic process"/>
    <property type="evidence" value="ECO:0007669"/>
    <property type="project" value="TreeGrafter"/>
</dbReference>
<evidence type="ECO:0000256" key="8">
    <source>
        <dbReference type="HAMAP-Rule" id="MF_02016"/>
    </source>
</evidence>
<name>A0A918DYH0_9GAMM</name>
<dbReference type="PANTHER" id="PTHR35936:SF32">
    <property type="entry name" value="MEMBRANE-BOUND LYTIC MUREIN TRANSGLYCOSYLASE F"/>
    <property type="match status" value="1"/>
</dbReference>
<proteinExistence type="inferred from homology"/>
<evidence type="ECO:0000256" key="7">
    <source>
        <dbReference type="ARBA" id="ARBA00023316"/>
    </source>
</evidence>
<evidence type="ECO:0000259" key="10">
    <source>
        <dbReference type="SMART" id="SM00062"/>
    </source>
</evidence>
<dbReference type="GO" id="GO:0071555">
    <property type="term" value="P:cell wall organization"/>
    <property type="evidence" value="ECO:0007669"/>
    <property type="project" value="UniProtKB-KW"/>
</dbReference>
<comment type="catalytic activity">
    <reaction evidence="8">
        <text>Exolytic cleavage of the (1-&gt;4)-beta-glycosidic linkage between N-acetylmuramic acid (MurNAc) and N-acetylglucosamine (GlcNAc) residues in peptidoglycan, from either the reducing or the non-reducing ends of the peptidoglycan chains, with concomitant formation of a 1,6-anhydrobond in the MurNAc residue.</text>
        <dbReference type="EC" id="4.2.2.n1"/>
    </reaction>
</comment>
<evidence type="ECO:0000256" key="3">
    <source>
        <dbReference type="ARBA" id="ARBA00022729"/>
    </source>
</evidence>
<comment type="domain">
    <text evidence="8">The N-terminal domain does not have lytic activity and probably modulates enzymatic activity. The C-terminal domain is the catalytic active domain.</text>
</comment>
<feature type="active site" evidence="8">
    <location>
        <position position="316"/>
    </location>
</feature>
<evidence type="ECO:0000256" key="4">
    <source>
        <dbReference type="ARBA" id="ARBA00023136"/>
    </source>
</evidence>
<dbReference type="CDD" id="cd01009">
    <property type="entry name" value="PBP2_YfhD_N"/>
    <property type="match status" value="1"/>
</dbReference>
<dbReference type="GO" id="GO:0008933">
    <property type="term" value="F:peptidoglycan lytic transglycosylase activity"/>
    <property type="evidence" value="ECO:0007669"/>
    <property type="project" value="UniProtKB-UniRule"/>
</dbReference>
<dbReference type="InterPro" id="IPR008258">
    <property type="entry name" value="Transglycosylase_SLT_dom_1"/>
</dbReference>
<dbReference type="EC" id="4.2.2.n1" evidence="8"/>
<dbReference type="Gene3D" id="1.10.530.10">
    <property type="match status" value="1"/>
</dbReference>
<dbReference type="GO" id="GO:0016998">
    <property type="term" value="P:cell wall macromolecule catabolic process"/>
    <property type="evidence" value="ECO:0007669"/>
    <property type="project" value="UniProtKB-UniRule"/>
</dbReference>
<comment type="similarity">
    <text evidence="8">In the N-terminal section; belongs to the bacterial solute-binding protein 3 family.</text>
</comment>
<dbReference type="Gene3D" id="3.40.190.10">
    <property type="entry name" value="Periplasmic binding protein-like II"/>
    <property type="match status" value="2"/>
</dbReference>
<keyword evidence="4 8" id="KW-0472">Membrane</keyword>
<dbReference type="SMART" id="SM00062">
    <property type="entry name" value="PBPb"/>
    <property type="match status" value="1"/>
</dbReference>
<dbReference type="InterPro" id="IPR023346">
    <property type="entry name" value="Lysozyme-like_dom_sf"/>
</dbReference>
<evidence type="ECO:0000256" key="9">
    <source>
        <dbReference type="SAM" id="MobiDB-lite"/>
    </source>
</evidence>
<dbReference type="SUPFAM" id="SSF53850">
    <property type="entry name" value="Periplasmic binding protein-like II"/>
    <property type="match status" value="1"/>
</dbReference>
<keyword evidence="7 8" id="KW-0961">Cell wall biogenesis/degradation</keyword>
<keyword evidence="12" id="KW-1185">Reference proteome</keyword>
<comment type="subcellular location">
    <subcellularLocation>
        <location evidence="8">Cell outer membrane</location>
        <topology evidence="8">Peripheral membrane protein</topology>
    </subcellularLocation>
    <text evidence="8">Attached to the inner leaflet of the outer membrane.</text>
</comment>
<dbReference type="Proteomes" id="UP000599578">
    <property type="component" value="Unassembled WGS sequence"/>
</dbReference>
<evidence type="ECO:0000256" key="5">
    <source>
        <dbReference type="ARBA" id="ARBA00023237"/>
    </source>
</evidence>
<comment type="caution">
    <text evidence="11">The sequence shown here is derived from an EMBL/GenBank/DDBJ whole genome shotgun (WGS) entry which is preliminary data.</text>
</comment>
<feature type="region of interest" description="Disordered" evidence="9">
    <location>
        <begin position="466"/>
        <end position="489"/>
    </location>
</feature>
<feature type="region of interest" description="LT domain" evidence="8">
    <location>
        <begin position="270"/>
        <end position="489"/>
    </location>
</feature>